<evidence type="ECO:0000313" key="3">
    <source>
        <dbReference type="Proteomes" id="UP000314294"/>
    </source>
</evidence>
<gene>
    <name evidence="2" type="ORF">EYF80_001255</name>
</gene>
<name>A0A4Z2JFA3_9TELE</name>
<accession>A0A4Z2JFA3</accession>
<dbReference type="AlphaFoldDB" id="A0A4Z2JFA3"/>
<reference evidence="2 3" key="1">
    <citation type="submission" date="2019-03" db="EMBL/GenBank/DDBJ databases">
        <title>First draft genome of Liparis tanakae, snailfish: a comprehensive survey of snailfish specific genes.</title>
        <authorList>
            <person name="Kim W."/>
            <person name="Song I."/>
            <person name="Jeong J.-H."/>
            <person name="Kim D."/>
            <person name="Kim S."/>
            <person name="Ryu S."/>
            <person name="Song J.Y."/>
            <person name="Lee S.K."/>
        </authorList>
    </citation>
    <scope>NUCLEOTIDE SEQUENCE [LARGE SCALE GENOMIC DNA]</scope>
    <source>
        <tissue evidence="2">Muscle</tissue>
    </source>
</reference>
<proteinExistence type="predicted"/>
<organism evidence="2 3">
    <name type="scientific">Liparis tanakae</name>
    <name type="common">Tanaka's snailfish</name>
    <dbReference type="NCBI Taxonomy" id="230148"/>
    <lineage>
        <taxon>Eukaryota</taxon>
        <taxon>Metazoa</taxon>
        <taxon>Chordata</taxon>
        <taxon>Craniata</taxon>
        <taxon>Vertebrata</taxon>
        <taxon>Euteleostomi</taxon>
        <taxon>Actinopterygii</taxon>
        <taxon>Neopterygii</taxon>
        <taxon>Teleostei</taxon>
        <taxon>Neoteleostei</taxon>
        <taxon>Acanthomorphata</taxon>
        <taxon>Eupercaria</taxon>
        <taxon>Perciformes</taxon>
        <taxon>Cottioidei</taxon>
        <taxon>Cottales</taxon>
        <taxon>Liparidae</taxon>
        <taxon>Liparis</taxon>
    </lineage>
</organism>
<evidence type="ECO:0000313" key="2">
    <source>
        <dbReference type="EMBL" id="TNN88473.1"/>
    </source>
</evidence>
<feature type="compositionally biased region" description="Basic and acidic residues" evidence="1">
    <location>
        <begin position="1"/>
        <end position="11"/>
    </location>
</feature>
<dbReference type="EMBL" id="SRLO01000005">
    <property type="protein sequence ID" value="TNN88473.1"/>
    <property type="molecule type" value="Genomic_DNA"/>
</dbReference>
<keyword evidence="3" id="KW-1185">Reference proteome</keyword>
<protein>
    <submittedName>
        <fullName evidence="2">Uncharacterized protein</fullName>
    </submittedName>
</protein>
<comment type="caution">
    <text evidence="2">The sequence shown here is derived from an EMBL/GenBank/DDBJ whole genome shotgun (WGS) entry which is preliminary data.</text>
</comment>
<feature type="region of interest" description="Disordered" evidence="1">
    <location>
        <begin position="1"/>
        <end position="20"/>
    </location>
</feature>
<evidence type="ECO:0000256" key="1">
    <source>
        <dbReference type="SAM" id="MobiDB-lite"/>
    </source>
</evidence>
<dbReference type="Proteomes" id="UP000314294">
    <property type="component" value="Unassembled WGS sequence"/>
</dbReference>
<sequence>MAAESREEQRRLLPVSESRSSVRSGLFVKESLRFMEDFAFPSFPSNSLRSSFGVLVKGDNLSLLCERGGGKHRYNVRHFKRSKYRHTAVRSAEPSERSIISQQLAVCSGIVIQAAEWEN</sequence>